<name>A0ABV8FGZ3_9ACTN</name>
<dbReference type="InterPro" id="IPR036736">
    <property type="entry name" value="ACP-like_sf"/>
</dbReference>
<dbReference type="SUPFAM" id="SSF47336">
    <property type="entry name" value="ACP-like"/>
    <property type="match status" value="1"/>
</dbReference>
<dbReference type="InterPro" id="IPR010071">
    <property type="entry name" value="AA_adenyl_dom"/>
</dbReference>
<evidence type="ECO:0000256" key="1">
    <source>
        <dbReference type="ARBA" id="ARBA00001957"/>
    </source>
</evidence>
<comment type="caution">
    <text evidence="5">The sequence shown here is derived from an EMBL/GenBank/DDBJ whole genome shotgun (WGS) entry which is preliminary data.</text>
</comment>
<dbReference type="SMART" id="SM00824">
    <property type="entry name" value="PKS_TE"/>
    <property type="match status" value="1"/>
</dbReference>
<dbReference type="InterPro" id="IPR045851">
    <property type="entry name" value="AMP-bd_C_sf"/>
</dbReference>
<dbReference type="SUPFAM" id="SSF53474">
    <property type="entry name" value="alpha/beta-Hydrolases"/>
    <property type="match status" value="1"/>
</dbReference>
<dbReference type="InterPro" id="IPR023213">
    <property type="entry name" value="CAT-like_dom_sf"/>
</dbReference>
<dbReference type="Pfam" id="PF00975">
    <property type="entry name" value="Thioesterase"/>
    <property type="match status" value="1"/>
</dbReference>
<dbReference type="Gene3D" id="3.40.50.980">
    <property type="match status" value="2"/>
</dbReference>
<evidence type="ECO:0000259" key="4">
    <source>
        <dbReference type="PROSITE" id="PS50075"/>
    </source>
</evidence>
<reference evidence="6" key="1">
    <citation type="journal article" date="2019" name="Int. J. Syst. Evol. Microbiol.">
        <title>The Global Catalogue of Microorganisms (GCM) 10K type strain sequencing project: providing services to taxonomists for standard genome sequencing and annotation.</title>
        <authorList>
            <consortium name="The Broad Institute Genomics Platform"/>
            <consortium name="The Broad Institute Genome Sequencing Center for Infectious Disease"/>
            <person name="Wu L."/>
            <person name="Ma J."/>
        </authorList>
    </citation>
    <scope>NUCLEOTIDE SEQUENCE [LARGE SCALE GENOMIC DNA]</scope>
    <source>
        <strain evidence="6">TBRC 7912</strain>
    </source>
</reference>
<dbReference type="Pfam" id="PF00668">
    <property type="entry name" value="Condensation"/>
    <property type="match status" value="1"/>
</dbReference>
<dbReference type="InterPro" id="IPR025110">
    <property type="entry name" value="AMP-bd_C"/>
</dbReference>
<dbReference type="InterPro" id="IPR000873">
    <property type="entry name" value="AMP-dep_synth/lig_dom"/>
</dbReference>
<dbReference type="PANTHER" id="PTHR45527:SF1">
    <property type="entry name" value="FATTY ACID SYNTHASE"/>
    <property type="match status" value="1"/>
</dbReference>
<dbReference type="Gene3D" id="3.40.50.1820">
    <property type="entry name" value="alpha/beta hydrolase"/>
    <property type="match status" value="1"/>
</dbReference>
<dbReference type="SMART" id="SM01294">
    <property type="entry name" value="PKS_PP_betabranch"/>
    <property type="match status" value="1"/>
</dbReference>
<dbReference type="Proteomes" id="UP001595698">
    <property type="component" value="Unassembled WGS sequence"/>
</dbReference>
<dbReference type="SUPFAM" id="SSF56801">
    <property type="entry name" value="Acetyl-CoA synthetase-like"/>
    <property type="match status" value="1"/>
</dbReference>
<dbReference type="Pfam" id="PF00501">
    <property type="entry name" value="AMP-binding"/>
    <property type="match status" value="1"/>
</dbReference>
<evidence type="ECO:0000256" key="3">
    <source>
        <dbReference type="ARBA" id="ARBA00022553"/>
    </source>
</evidence>
<evidence type="ECO:0000313" key="5">
    <source>
        <dbReference type="EMBL" id="MFC3986763.1"/>
    </source>
</evidence>
<protein>
    <submittedName>
        <fullName evidence="5">Amino acid adenylation domain-containing protein</fullName>
    </submittedName>
</protein>
<proteinExistence type="predicted"/>
<dbReference type="RefSeq" id="WP_386197113.1">
    <property type="nucleotide sequence ID" value="NZ_JBHSBC010000066.1"/>
</dbReference>
<dbReference type="SUPFAM" id="SSF52777">
    <property type="entry name" value="CoA-dependent acyltransferases"/>
    <property type="match status" value="2"/>
</dbReference>
<keyword evidence="3" id="KW-0597">Phosphoprotein</keyword>
<dbReference type="InterPro" id="IPR020845">
    <property type="entry name" value="AMP-binding_CS"/>
</dbReference>
<dbReference type="PROSITE" id="PS00455">
    <property type="entry name" value="AMP_BINDING"/>
    <property type="match status" value="1"/>
</dbReference>
<dbReference type="InterPro" id="IPR020802">
    <property type="entry name" value="TesA-like"/>
</dbReference>
<dbReference type="Gene3D" id="3.30.300.30">
    <property type="match status" value="1"/>
</dbReference>
<dbReference type="Pfam" id="PF13193">
    <property type="entry name" value="AMP-binding_C"/>
    <property type="match status" value="1"/>
</dbReference>
<dbReference type="SMART" id="SM00823">
    <property type="entry name" value="PKS_PP"/>
    <property type="match status" value="1"/>
</dbReference>
<sequence>MTETRPGRPGAEEPAAVHPRPAALPLSYSQRRLWFLHRMDGPSATYNLPLVVRLRGELDREAFLAAVRDLVARHESLRTHFAEQDGEPVQRIVPADQARVRVEFTECGADEIDAAVAEVLGHRFDISAELPVRSKVIRTGPAEQILVMVVHHIAGDGWSLAPLSADLSLAYAARRSGREPGWEPLPVQYADYALWQRERLGDPRDPESRISVRLAFWRDALAGLPEELSLPADRPRPAKATYRGGEVPFRTDAWTHMDLLELAHRHRATVFMVLQAALAVLLTRSGGGTDIPIGVATAGRDAEALEDLVGFFVNTLVLRTDTSGRPTFDELLRRVRDADLAAYEHRDLPFEQLVEHLQPARSLSRHPLFQVFLSPAVGEAPNLHLEGLQSVPHPTESGTAKFDLTLYLGERHSADGSPLGLTGTLEYSADLFDRATALALSARLSRLLESVAADPGQPIDQIELLTPPERHRLLRQWNDTARALPRADVVELIERQVERSPGRTAVICEGAATSYAELNERANRLARYLLERGAGPERYVALALARSEWTPVVLLAVLKTGAAYLPIAPGTPADRVAFMLDETRPLILLTDTHSAQEGTGAVRRVVLDDHATVAGMAGHSAENLTRSDLPAPVTSDTVAYLVYTSGSTGRPKGVAATRGGLLNYLSDLRERFPLGAGDTVLATTNLAFDVAGQELYLPLLSGATVVVAPAEAVRDPHQVGALIRRHSISLASGTPGLWEMVRTADPEALRDLLIVIGGDRLPRKLAACGARVVNAYGPTETTVYSAFAPVDTGPDGRPGDPPIGRPMANTQIYVLDARLRPVPAGTPGELYIAGAGVARGYLNRPGLTAERFVADPFGPAGTRMYRTGDLARWASDGQLEFLGRTDHQVKIRGFRIEPGEIEAALTDDPRIDQAVVLARAGERAEDERRLVGYVVPVGGNGLDLAEVRARLAGRVPEYMVPSALVVLDALPLTTNGKIDRTALPAPGPAGDLVPSRPHTAREEVLSGIFAEVLGLPAVGADDGFFELGGHSMLAVRLVSRIAEVLGVELGVRAIFDHPTVALLERHLTRGGPPDDLGAVLAYRPRGERAPIFLVPAINGLGWCYSALISHLPPDHPVYALQDPRLLGGRSALSVTDLAEALLRQMREIHPAGPCVIVGWSFGGVVGQQIAVELEGRGEEVALLVLFDSFPGGAGDGVVRDGVADVLHLAFGGITAPGWNGPYRPPAAELATVLRESGSSLGTLEEKVIEDLVSITEENVRAMAEHRSRSFHGPVLFFDASPEPGHDGLASEAWRETLKGPVETHRIEAGHMDVLKADATRVTGPILGARIRDAGLAAS</sequence>
<gene>
    <name evidence="5" type="ORF">ACFOYY_42005</name>
</gene>
<organism evidence="5 6">
    <name type="scientific">Streptosporangium jomthongense</name>
    <dbReference type="NCBI Taxonomy" id="1193683"/>
    <lineage>
        <taxon>Bacteria</taxon>
        <taxon>Bacillati</taxon>
        <taxon>Actinomycetota</taxon>
        <taxon>Actinomycetes</taxon>
        <taxon>Streptosporangiales</taxon>
        <taxon>Streptosporangiaceae</taxon>
        <taxon>Streptosporangium</taxon>
    </lineage>
</organism>
<dbReference type="PROSITE" id="PS00012">
    <property type="entry name" value="PHOSPHOPANTETHEINE"/>
    <property type="match status" value="1"/>
</dbReference>
<dbReference type="InterPro" id="IPR001242">
    <property type="entry name" value="Condensation_dom"/>
</dbReference>
<dbReference type="NCBIfam" id="TIGR01733">
    <property type="entry name" value="AA-adenyl-dom"/>
    <property type="match status" value="1"/>
</dbReference>
<dbReference type="PROSITE" id="PS50075">
    <property type="entry name" value="CARRIER"/>
    <property type="match status" value="1"/>
</dbReference>
<feature type="domain" description="Carrier" evidence="4">
    <location>
        <begin position="996"/>
        <end position="1071"/>
    </location>
</feature>
<dbReference type="InterPro" id="IPR001031">
    <property type="entry name" value="Thioesterase"/>
</dbReference>
<dbReference type="InterPro" id="IPR020806">
    <property type="entry name" value="PKS_PP-bd"/>
</dbReference>
<dbReference type="EMBL" id="JBHSBC010000066">
    <property type="protein sequence ID" value="MFC3986763.1"/>
    <property type="molecule type" value="Genomic_DNA"/>
</dbReference>
<keyword evidence="6" id="KW-1185">Reference proteome</keyword>
<dbReference type="Gene3D" id="2.30.38.10">
    <property type="entry name" value="Luciferase, Domain 3"/>
    <property type="match status" value="1"/>
</dbReference>
<evidence type="ECO:0000256" key="2">
    <source>
        <dbReference type="ARBA" id="ARBA00022450"/>
    </source>
</evidence>
<evidence type="ECO:0000313" key="6">
    <source>
        <dbReference type="Proteomes" id="UP001595698"/>
    </source>
</evidence>
<dbReference type="Pfam" id="PF00550">
    <property type="entry name" value="PP-binding"/>
    <property type="match status" value="1"/>
</dbReference>
<dbReference type="PANTHER" id="PTHR45527">
    <property type="entry name" value="NONRIBOSOMAL PEPTIDE SYNTHETASE"/>
    <property type="match status" value="1"/>
</dbReference>
<dbReference type="InterPro" id="IPR029058">
    <property type="entry name" value="AB_hydrolase_fold"/>
</dbReference>
<keyword evidence="2" id="KW-0596">Phosphopantetheine</keyword>
<dbReference type="Gene3D" id="3.30.559.30">
    <property type="entry name" value="Nonribosomal peptide synthetase, condensation domain"/>
    <property type="match status" value="1"/>
</dbReference>
<comment type="cofactor">
    <cofactor evidence="1">
        <name>pantetheine 4'-phosphate</name>
        <dbReference type="ChEBI" id="CHEBI:47942"/>
    </cofactor>
</comment>
<dbReference type="CDD" id="cd05930">
    <property type="entry name" value="A_NRPS"/>
    <property type="match status" value="1"/>
</dbReference>
<accession>A0ABV8FGZ3</accession>
<dbReference type="CDD" id="cd19540">
    <property type="entry name" value="LCL_NRPS-like"/>
    <property type="match status" value="1"/>
</dbReference>
<dbReference type="InterPro" id="IPR006162">
    <property type="entry name" value="Ppantetheine_attach_site"/>
</dbReference>
<dbReference type="InterPro" id="IPR009081">
    <property type="entry name" value="PP-bd_ACP"/>
</dbReference>
<dbReference type="Gene3D" id="3.30.559.10">
    <property type="entry name" value="Chloramphenicol acetyltransferase-like domain"/>
    <property type="match status" value="1"/>
</dbReference>